<dbReference type="PaxDb" id="3880-AES59261"/>
<gene>
    <name evidence="1" type="ordered locus">MTR_1g016330</name>
    <name evidence="2" type="ORF">MtrunA17_Chr1g0151561</name>
</gene>
<dbReference type="Gramene" id="rna565">
    <property type="protein sequence ID" value="RHN77140.1"/>
    <property type="gene ID" value="gene565"/>
</dbReference>
<sequence>MQDGDIAQLDLCWFVLETNAGMKWIKLILPCTFVVKDAEGNAAIKKGLVIML</sequence>
<evidence type="ECO:0000313" key="2">
    <source>
        <dbReference type="EMBL" id="RHN77140.1"/>
    </source>
</evidence>
<protein>
    <submittedName>
        <fullName evidence="1 3">Uncharacterized protein</fullName>
    </submittedName>
</protein>
<dbReference type="AlphaFoldDB" id="G7IB77"/>
<reference evidence="3" key="3">
    <citation type="submission" date="2015-04" db="UniProtKB">
        <authorList>
            <consortium name="EnsemblPlants"/>
        </authorList>
    </citation>
    <scope>IDENTIFICATION</scope>
    <source>
        <strain evidence="3">cv. Jemalong A17</strain>
    </source>
</reference>
<dbReference type="HOGENOM" id="CLU_3090192_0_0_1"/>
<evidence type="ECO:0000313" key="1">
    <source>
        <dbReference type="EMBL" id="AES59261.1"/>
    </source>
</evidence>
<dbReference type="Proteomes" id="UP000265566">
    <property type="component" value="Chromosome 1"/>
</dbReference>
<name>G7IB77_MEDTR</name>
<reference evidence="1 4" key="1">
    <citation type="journal article" date="2011" name="Nature">
        <title>The Medicago genome provides insight into the evolution of rhizobial symbioses.</title>
        <authorList>
            <person name="Young N.D."/>
            <person name="Debelle F."/>
            <person name="Oldroyd G.E."/>
            <person name="Geurts R."/>
            <person name="Cannon S.B."/>
            <person name="Udvardi M.K."/>
            <person name="Benedito V.A."/>
            <person name="Mayer K.F."/>
            <person name="Gouzy J."/>
            <person name="Schoof H."/>
            <person name="Van de Peer Y."/>
            <person name="Proost S."/>
            <person name="Cook D.R."/>
            <person name="Meyers B.C."/>
            <person name="Spannagl M."/>
            <person name="Cheung F."/>
            <person name="De Mita S."/>
            <person name="Krishnakumar V."/>
            <person name="Gundlach H."/>
            <person name="Zhou S."/>
            <person name="Mudge J."/>
            <person name="Bharti A.K."/>
            <person name="Murray J.D."/>
            <person name="Naoumkina M.A."/>
            <person name="Rosen B."/>
            <person name="Silverstein K.A."/>
            <person name="Tang H."/>
            <person name="Rombauts S."/>
            <person name="Zhao P.X."/>
            <person name="Zhou P."/>
            <person name="Barbe V."/>
            <person name="Bardou P."/>
            <person name="Bechner M."/>
            <person name="Bellec A."/>
            <person name="Berger A."/>
            <person name="Berges H."/>
            <person name="Bidwell S."/>
            <person name="Bisseling T."/>
            <person name="Choisne N."/>
            <person name="Couloux A."/>
            <person name="Denny R."/>
            <person name="Deshpande S."/>
            <person name="Dai X."/>
            <person name="Doyle J.J."/>
            <person name="Dudez A.M."/>
            <person name="Farmer A.D."/>
            <person name="Fouteau S."/>
            <person name="Franken C."/>
            <person name="Gibelin C."/>
            <person name="Gish J."/>
            <person name="Goldstein S."/>
            <person name="Gonzalez A.J."/>
            <person name="Green P.J."/>
            <person name="Hallab A."/>
            <person name="Hartog M."/>
            <person name="Hua A."/>
            <person name="Humphray S.J."/>
            <person name="Jeong D.H."/>
            <person name="Jing Y."/>
            <person name="Jocker A."/>
            <person name="Kenton S.M."/>
            <person name="Kim D.J."/>
            <person name="Klee K."/>
            <person name="Lai H."/>
            <person name="Lang C."/>
            <person name="Lin S."/>
            <person name="Macmil S.L."/>
            <person name="Magdelenat G."/>
            <person name="Matthews L."/>
            <person name="McCorrison J."/>
            <person name="Monaghan E.L."/>
            <person name="Mun J.H."/>
            <person name="Najar F.Z."/>
            <person name="Nicholson C."/>
            <person name="Noirot C."/>
            <person name="O'Bleness M."/>
            <person name="Paule C.R."/>
            <person name="Poulain J."/>
            <person name="Prion F."/>
            <person name="Qin B."/>
            <person name="Qu C."/>
            <person name="Retzel E.F."/>
            <person name="Riddle C."/>
            <person name="Sallet E."/>
            <person name="Samain S."/>
            <person name="Samson N."/>
            <person name="Sanders I."/>
            <person name="Saurat O."/>
            <person name="Scarpelli C."/>
            <person name="Schiex T."/>
            <person name="Segurens B."/>
            <person name="Severin A.J."/>
            <person name="Sherrier D.J."/>
            <person name="Shi R."/>
            <person name="Sims S."/>
            <person name="Singer S.R."/>
            <person name="Sinharoy S."/>
            <person name="Sterck L."/>
            <person name="Viollet A."/>
            <person name="Wang B.B."/>
            <person name="Wang K."/>
            <person name="Wang M."/>
            <person name="Wang X."/>
            <person name="Warfsmann J."/>
            <person name="Weissenbach J."/>
            <person name="White D.D."/>
            <person name="White J.D."/>
            <person name="Wiley G.B."/>
            <person name="Wincker P."/>
            <person name="Xing Y."/>
            <person name="Yang L."/>
            <person name="Yao Z."/>
            <person name="Ying F."/>
            <person name="Zhai J."/>
            <person name="Zhou L."/>
            <person name="Zuber A."/>
            <person name="Denarie J."/>
            <person name="Dixon R.A."/>
            <person name="May G.D."/>
            <person name="Schwartz D.C."/>
            <person name="Rogers J."/>
            <person name="Quetier F."/>
            <person name="Town C.D."/>
            <person name="Roe B.A."/>
        </authorList>
    </citation>
    <scope>NUCLEOTIDE SEQUENCE [LARGE SCALE GENOMIC DNA]</scope>
    <source>
        <strain evidence="1">A17</strain>
        <strain evidence="3 4">cv. Jemalong A17</strain>
    </source>
</reference>
<accession>G7IB77</accession>
<proteinExistence type="predicted"/>
<dbReference type="EMBL" id="CM001217">
    <property type="protein sequence ID" value="AES59261.1"/>
    <property type="molecule type" value="Genomic_DNA"/>
</dbReference>
<reference evidence="1 4" key="2">
    <citation type="journal article" date="2014" name="BMC Genomics">
        <title>An improved genome release (version Mt4.0) for the model legume Medicago truncatula.</title>
        <authorList>
            <person name="Tang H."/>
            <person name="Krishnakumar V."/>
            <person name="Bidwell S."/>
            <person name="Rosen B."/>
            <person name="Chan A."/>
            <person name="Zhou S."/>
            <person name="Gentzbittel L."/>
            <person name="Childs K.L."/>
            <person name="Yandell M."/>
            <person name="Gundlach H."/>
            <person name="Mayer K.F."/>
            <person name="Schwartz D.C."/>
            <person name="Town C.D."/>
        </authorList>
    </citation>
    <scope>GENOME REANNOTATION</scope>
    <source>
        <strain evidence="3 4">cv. Jemalong A17</strain>
    </source>
</reference>
<dbReference type="EnsemblPlants" id="AES59261">
    <property type="protein sequence ID" value="AES59261"/>
    <property type="gene ID" value="MTR_1g016330"/>
</dbReference>
<dbReference type="EMBL" id="PSQE01000001">
    <property type="protein sequence ID" value="RHN77140.1"/>
    <property type="molecule type" value="Genomic_DNA"/>
</dbReference>
<evidence type="ECO:0000313" key="4">
    <source>
        <dbReference type="Proteomes" id="UP000002051"/>
    </source>
</evidence>
<organism evidence="1 4">
    <name type="scientific">Medicago truncatula</name>
    <name type="common">Barrel medic</name>
    <name type="synonym">Medicago tribuloides</name>
    <dbReference type="NCBI Taxonomy" id="3880"/>
    <lineage>
        <taxon>Eukaryota</taxon>
        <taxon>Viridiplantae</taxon>
        <taxon>Streptophyta</taxon>
        <taxon>Embryophyta</taxon>
        <taxon>Tracheophyta</taxon>
        <taxon>Spermatophyta</taxon>
        <taxon>Magnoliopsida</taxon>
        <taxon>eudicotyledons</taxon>
        <taxon>Gunneridae</taxon>
        <taxon>Pentapetalae</taxon>
        <taxon>rosids</taxon>
        <taxon>fabids</taxon>
        <taxon>Fabales</taxon>
        <taxon>Fabaceae</taxon>
        <taxon>Papilionoideae</taxon>
        <taxon>50 kb inversion clade</taxon>
        <taxon>NPAAA clade</taxon>
        <taxon>Hologalegina</taxon>
        <taxon>IRL clade</taxon>
        <taxon>Trifolieae</taxon>
        <taxon>Medicago</taxon>
    </lineage>
</organism>
<keyword evidence="4" id="KW-1185">Reference proteome</keyword>
<reference evidence="2" key="4">
    <citation type="journal article" date="2018" name="Nat. Plants">
        <title>Whole-genome landscape of Medicago truncatula symbiotic genes.</title>
        <authorList>
            <person name="Pecrix Y."/>
            <person name="Gamas P."/>
            <person name="Carrere S."/>
        </authorList>
    </citation>
    <scope>NUCLEOTIDE SEQUENCE</scope>
    <source>
        <tissue evidence="2">Leaves</tissue>
    </source>
</reference>
<dbReference type="Proteomes" id="UP000002051">
    <property type="component" value="Unassembled WGS sequence"/>
</dbReference>
<evidence type="ECO:0000313" key="3">
    <source>
        <dbReference type="EnsemblPlants" id="AES59261"/>
    </source>
</evidence>